<keyword evidence="3" id="KW-0963">Cytoplasm</keyword>
<evidence type="ECO:0000259" key="6">
    <source>
        <dbReference type="PROSITE" id="PS50404"/>
    </source>
</evidence>
<comment type="similarity">
    <text evidence="2">Belongs to the GST superfamily. Theta family.</text>
</comment>
<dbReference type="EMBL" id="GCVX01000109">
    <property type="protein sequence ID" value="JAI18121.1"/>
    <property type="molecule type" value="Transcribed_RNA"/>
</dbReference>
<dbReference type="Pfam" id="PF02798">
    <property type="entry name" value="GST_N"/>
    <property type="match status" value="1"/>
</dbReference>
<feature type="domain" description="GST C-terminal" evidence="7">
    <location>
        <begin position="88"/>
        <end position="224"/>
    </location>
</feature>
<dbReference type="Gene3D" id="1.20.1050.10">
    <property type="match status" value="1"/>
</dbReference>
<dbReference type="PROSITE" id="PS50404">
    <property type="entry name" value="GST_NTER"/>
    <property type="match status" value="1"/>
</dbReference>
<dbReference type="InterPro" id="IPR036282">
    <property type="entry name" value="Glutathione-S-Trfase_C_sf"/>
</dbReference>
<evidence type="ECO:0000256" key="4">
    <source>
        <dbReference type="ARBA" id="ARBA00022679"/>
    </source>
</evidence>
<dbReference type="AlphaFoldDB" id="A0A0K8TV27"/>
<dbReference type="FunFam" id="1.20.1050.10:FF:000039">
    <property type="entry name" value="Glutathione S-transferase theta-1"/>
    <property type="match status" value="1"/>
</dbReference>
<organism evidence="8">
    <name type="scientific">Epiphyas postvittana</name>
    <name type="common">Light brown apple moth</name>
    <dbReference type="NCBI Taxonomy" id="65032"/>
    <lineage>
        <taxon>Eukaryota</taxon>
        <taxon>Metazoa</taxon>
        <taxon>Ecdysozoa</taxon>
        <taxon>Arthropoda</taxon>
        <taxon>Hexapoda</taxon>
        <taxon>Insecta</taxon>
        <taxon>Pterygota</taxon>
        <taxon>Neoptera</taxon>
        <taxon>Endopterygota</taxon>
        <taxon>Lepidoptera</taxon>
        <taxon>Glossata</taxon>
        <taxon>Ditrysia</taxon>
        <taxon>Tortricoidea</taxon>
        <taxon>Tortricidae</taxon>
        <taxon>Tortricinae</taxon>
        <taxon>Epiphyas</taxon>
    </lineage>
</organism>
<dbReference type="SFLD" id="SFLDG00358">
    <property type="entry name" value="Main_(cytGST)"/>
    <property type="match status" value="1"/>
</dbReference>
<dbReference type="InterPro" id="IPR040079">
    <property type="entry name" value="Glutathione_S-Trfase"/>
</dbReference>
<dbReference type="InterPro" id="IPR004045">
    <property type="entry name" value="Glutathione_S-Trfase_N"/>
</dbReference>
<evidence type="ECO:0000256" key="3">
    <source>
        <dbReference type="ARBA" id="ARBA00022490"/>
    </source>
</evidence>
<dbReference type="GO" id="GO:0005737">
    <property type="term" value="C:cytoplasm"/>
    <property type="evidence" value="ECO:0007669"/>
    <property type="project" value="UniProtKB-SubCell"/>
</dbReference>
<dbReference type="InterPro" id="IPR036249">
    <property type="entry name" value="Thioredoxin-like_sf"/>
</dbReference>
<dbReference type="FunFam" id="3.40.30.10:FF:000176">
    <property type="entry name" value="Glutathione S-transferase theta-1"/>
    <property type="match status" value="1"/>
</dbReference>
<evidence type="ECO:0000259" key="7">
    <source>
        <dbReference type="PROSITE" id="PS50405"/>
    </source>
</evidence>
<comment type="catalytic activity">
    <reaction evidence="5">
        <text>RX + glutathione = an S-substituted glutathione + a halide anion + H(+)</text>
        <dbReference type="Rhea" id="RHEA:16437"/>
        <dbReference type="ChEBI" id="CHEBI:15378"/>
        <dbReference type="ChEBI" id="CHEBI:16042"/>
        <dbReference type="ChEBI" id="CHEBI:17792"/>
        <dbReference type="ChEBI" id="CHEBI:57925"/>
        <dbReference type="ChEBI" id="CHEBI:90779"/>
        <dbReference type="EC" id="2.5.1.18"/>
    </reaction>
</comment>
<dbReference type="SUPFAM" id="SSF47616">
    <property type="entry name" value="GST C-terminal domain-like"/>
    <property type="match status" value="1"/>
</dbReference>
<dbReference type="GO" id="GO:0004364">
    <property type="term" value="F:glutathione transferase activity"/>
    <property type="evidence" value="ECO:0007669"/>
    <property type="project" value="UniProtKB-EC"/>
</dbReference>
<evidence type="ECO:0000256" key="1">
    <source>
        <dbReference type="ARBA" id="ARBA00004496"/>
    </source>
</evidence>
<evidence type="ECO:0000313" key="8">
    <source>
        <dbReference type="EMBL" id="JAI18121.1"/>
    </source>
</evidence>
<name>A0A0K8TV27_EPIPO</name>
<dbReference type="InterPro" id="IPR040075">
    <property type="entry name" value="GST_N_Theta"/>
</dbReference>
<accession>A0A0K8TV27</accession>
<dbReference type="InterPro" id="IPR051369">
    <property type="entry name" value="GST_Theta"/>
</dbReference>
<dbReference type="InterPro" id="IPR004046">
    <property type="entry name" value="GST_C"/>
</dbReference>
<dbReference type="GO" id="GO:0006749">
    <property type="term" value="P:glutathione metabolic process"/>
    <property type="evidence" value="ECO:0007669"/>
    <property type="project" value="TreeGrafter"/>
</dbReference>
<dbReference type="SUPFAM" id="SSF52833">
    <property type="entry name" value="Thioredoxin-like"/>
    <property type="match status" value="1"/>
</dbReference>
<dbReference type="CDD" id="cd03183">
    <property type="entry name" value="GST_C_Theta"/>
    <property type="match status" value="1"/>
</dbReference>
<dbReference type="PANTHER" id="PTHR43917">
    <property type="match status" value="1"/>
</dbReference>
<dbReference type="Pfam" id="PF00043">
    <property type="entry name" value="GST_C"/>
    <property type="match status" value="1"/>
</dbReference>
<dbReference type="CDD" id="cd03050">
    <property type="entry name" value="GST_N_Theta"/>
    <property type="match status" value="1"/>
</dbReference>
<comment type="subcellular location">
    <subcellularLocation>
        <location evidence="1">Cytoplasm</location>
    </subcellularLocation>
</comment>
<dbReference type="InterPro" id="IPR010987">
    <property type="entry name" value="Glutathione-S-Trfase_C-like"/>
</dbReference>
<dbReference type="SFLD" id="SFLDS00019">
    <property type="entry name" value="Glutathione_Transferase_(cytos"/>
    <property type="match status" value="1"/>
</dbReference>
<protein>
    <submittedName>
        <fullName evidence="8">Glutathione-S-transferase</fullName>
    </submittedName>
</protein>
<evidence type="ECO:0000256" key="5">
    <source>
        <dbReference type="ARBA" id="ARBA00047960"/>
    </source>
</evidence>
<dbReference type="PANTHER" id="PTHR43917:SF8">
    <property type="entry name" value="GH16740P-RELATED"/>
    <property type="match status" value="1"/>
</dbReference>
<sequence length="228" mass="26322">MSLKLYIDLMSQPSRALYILLKNIKYDFTPVTVDLRKAEHYSEDYAKINRFQRVPVIDHNGFILTESVAILKYLSREGIIPENLYPRENKQAARVEEFLEWQHAGLRLHCAMFFRVKVLDPVVTGKPVDTKQLEGYVRRMEGALDSFDQLWLGQGHNFITGDNICVADLLAACELEQPRMAGYDPSAKYANISEWIKRVRSHFNPHYDQGHVIVNKVIEKNNKTAAKL</sequence>
<dbReference type="InterPro" id="IPR040077">
    <property type="entry name" value="GST_C_Theta"/>
</dbReference>
<feature type="domain" description="GST N-terminal" evidence="6">
    <location>
        <begin position="1"/>
        <end position="82"/>
    </location>
</feature>
<dbReference type="PROSITE" id="PS50405">
    <property type="entry name" value="GST_CTER"/>
    <property type="match status" value="1"/>
</dbReference>
<evidence type="ECO:0000256" key="2">
    <source>
        <dbReference type="ARBA" id="ARBA00009899"/>
    </source>
</evidence>
<dbReference type="Gene3D" id="3.40.30.10">
    <property type="entry name" value="Glutaredoxin"/>
    <property type="match status" value="1"/>
</dbReference>
<proteinExistence type="inferred from homology"/>
<reference evidence="8" key="1">
    <citation type="journal article" date="2015" name="PLoS ONE">
        <title>The Peripheral Olfactory Repertoire of the Lightbrown Apple Moth, Epiphyas postvittana.</title>
        <authorList>
            <person name="Corcoran J.A."/>
            <person name="Jordan M.D."/>
            <person name="Thrimawithana A.H."/>
            <person name="Crowhurst R.N."/>
            <person name="Newcomb R.D."/>
        </authorList>
    </citation>
    <scope>NUCLEOTIDE SEQUENCE</scope>
</reference>
<keyword evidence="4 8" id="KW-0808">Transferase</keyword>